<keyword evidence="4" id="KW-0732">Signal</keyword>
<dbReference type="Gene3D" id="2.40.100.10">
    <property type="entry name" value="Cyclophilin-like"/>
    <property type="match status" value="1"/>
</dbReference>
<feature type="signal peptide" evidence="4">
    <location>
        <begin position="1"/>
        <end position="20"/>
    </location>
</feature>
<reference evidence="7" key="1">
    <citation type="submission" date="2011-05" db="EMBL/GenBank/DDBJ databases">
        <title>The genome sequence of Vittaforma corneae strain ATCC 50505.</title>
        <authorList>
            <consortium name="The Broad Institute Genome Sequencing Platform"/>
            <person name="Cuomo C."/>
            <person name="Didier E."/>
            <person name="Bowers L."/>
            <person name="Young S.K."/>
            <person name="Zeng Q."/>
            <person name="Gargeya S."/>
            <person name="Fitzgerald M."/>
            <person name="Haas B."/>
            <person name="Abouelleil A."/>
            <person name="Alvarado L."/>
            <person name="Arachchi H.M."/>
            <person name="Berlin A."/>
            <person name="Chapman S.B."/>
            <person name="Gearin G."/>
            <person name="Goldberg J."/>
            <person name="Griggs A."/>
            <person name="Gujja S."/>
            <person name="Hansen M."/>
            <person name="Heiman D."/>
            <person name="Howarth C."/>
            <person name="Larimer J."/>
            <person name="Lui A."/>
            <person name="MacDonald P.J.P."/>
            <person name="McCowen C."/>
            <person name="Montmayeur A."/>
            <person name="Murphy C."/>
            <person name="Neiman D."/>
            <person name="Pearson M."/>
            <person name="Priest M."/>
            <person name="Roberts A."/>
            <person name="Saif S."/>
            <person name="Shea T."/>
            <person name="Sisk P."/>
            <person name="Stolte C."/>
            <person name="Sykes S."/>
            <person name="Wortman J."/>
            <person name="Nusbaum C."/>
            <person name="Birren B."/>
        </authorList>
    </citation>
    <scope>NUCLEOTIDE SEQUENCE [LARGE SCALE GENOMIC DNA]</scope>
    <source>
        <strain evidence="7">ATCC 50505</strain>
    </source>
</reference>
<organism evidence="6 7">
    <name type="scientific">Vittaforma corneae (strain ATCC 50505)</name>
    <name type="common">Microsporidian parasite</name>
    <name type="synonym">Nosema corneum</name>
    <dbReference type="NCBI Taxonomy" id="993615"/>
    <lineage>
        <taxon>Eukaryota</taxon>
        <taxon>Fungi</taxon>
        <taxon>Fungi incertae sedis</taxon>
        <taxon>Microsporidia</taxon>
        <taxon>Nosematidae</taxon>
        <taxon>Vittaforma</taxon>
    </lineage>
</organism>
<protein>
    <recommendedName>
        <fullName evidence="4">Peptidyl-prolyl cis-trans isomerase</fullName>
        <shortName evidence="4">PPIase</shortName>
        <ecNumber evidence="4">5.2.1.8</ecNumber>
    </recommendedName>
</protein>
<dbReference type="PANTHER" id="PTHR11071">
    <property type="entry name" value="PEPTIDYL-PROLYL CIS-TRANS ISOMERASE"/>
    <property type="match status" value="1"/>
</dbReference>
<evidence type="ECO:0000256" key="4">
    <source>
        <dbReference type="RuleBase" id="RU363019"/>
    </source>
</evidence>
<dbReference type="InterPro" id="IPR020892">
    <property type="entry name" value="Cyclophilin-type_PPIase_CS"/>
</dbReference>
<dbReference type="GeneID" id="19882219"/>
<comment type="catalytic activity">
    <reaction evidence="1 4">
        <text>[protein]-peptidylproline (omega=180) = [protein]-peptidylproline (omega=0)</text>
        <dbReference type="Rhea" id="RHEA:16237"/>
        <dbReference type="Rhea" id="RHEA-COMP:10747"/>
        <dbReference type="Rhea" id="RHEA-COMP:10748"/>
        <dbReference type="ChEBI" id="CHEBI:83833"/>
        <dbReference type="ChEBI" id="CHEBI:83834"/>
        <dbReference type="EC" id="5.2.1.8"/>
    </reaction>
</comment>
<keyword evidence="2 4" id="KW-0697">Rotamase</keyword>
<dbReference type="GO" id="GO:0016018">
    <property type="term" value="F:cyclosporin A binding"/>
    <property type="evidence" value="ECO:0007669"/>
    <property type="project" value="TreeGrafter"/>
</dbReference>
<dbReference type="PRINTS" id="PR00153">
    <property type="entry name" value="CSAPPISMRASE"/>
</dbReference>
<evidence type="ECO:0000313" key="6">
    <source>
        <dbReference type="EMBL" id="ELA41403.1"/>
    </source>
</evidence>
<dbReference type="VEuPathDB" id="MicrosporidiaDB:VICG_01508"/>
<evidence type="ECO:0000256" key="3">
    <source>
        <dbReference type="ARBA" id="ARBA00023235"/>
    </source>
</evidence>
<dbReference type="OrthoDB" id="271386at2759"/>
<dbReference type="GO" id="GO:0003755">
    <property type="term" value="F:peptidyl-prolyl cis-trans isomerase activity"/>
    <property type="evidence" value="ECO:0007669"/>
    <property type="project" value="UniProtKB-UniRule"/>
</dbReference>
<sequence length="219" mass="25424">MKIGLLFLCLYLGKPAVVESYFQYTDVMDEIEEFKRLTPFMEIEYSKMNKETNIIETKRIKIEFELFFDVTPKTCLNFAKILKGCEKKDTVWRYKGSFFHRIIKGFVMQGGDFTNGNGTGGRSIYGRIFDDENFSKKHVFGVLSMANSGVNTNGSQFFITFNKFQHLDGKHVVFGKVKKRDLKKLKAIEELPTNEQNGMPIWPVRIIDCGFEELEKFNL</sequence>
<comment type="function">
    <text evidence="4">PPIases accelerate the folding of proteins. It catalyzes the cis-trans isomerization of proline imidic peptide bonds in oligopeptides.</text>
</comment>
<evidence type="ECO:0000259" key="5">
    <source>
        <dbReference type="PROSITE" id="PS50072"/>
    </source>
</evidence>
<dbReference type="HOGENOM" id="CLU_012062_4_3_1"/>
<dbReference type="RefSeq" id="XP_007604954.1">
    <property type="nucleotide sequence ID" value="XM_007604892.1"/>
</dbReference>
<dbReference type="AlphaFoldDB" id="L2GKJ3"/>
<feature type="domain" description="PPIase cyclophilin-type" evidence="5">
    <location>
        <begin position="61"/>
        <end position="211"/>
    </location>
</feature>
<dbReference type="InterPro" id="IPR002130">
    <property type="entry name" value="Cyclophilin-type_PPIase_dom"/>
</dbReference>
<dbReference type="GO" id="GO:0006457">
    <property type="term" value="P:protein folding"/>
    <property type="evidence" value="ECO:0007669"/>
    <property type="project" value="InterPro"/>
</dbReference>
<proteinExistence type="inferred from homology"/>
<dbReference type="Pfam" id="PF00160">
    <property type="entry name" value="Pro_isomerase"/>
    <property type="match status" value="1"/>
</dbReference>
<gene>
    <name evidence="6" type="ORF">VICG_01508</name>
</gene>
<dbReference type="InterPro" id="IPR029000">
    <property type="entry name" value="Cyclophilin-like_dom_sf"/>
</dbReference>
<keyword evidence="3 4" id="KW-0413">Isomerase</keyword>
<evidence type="ECO:0000256" key="1">
    <source>
        <dbReference type="ARBA" id="ARBA00000971"/>
    </source>
</evidence>
<dbReference type="STRING" id="993615.L2GKJ3"/>
<dbReference type="EC" id="5.2.1.8" evidence="4"/>
<name>L2GKJ3_VITCO</name>
<accession>L2GKJ3</accession>
<dbReference type="EMBL" id="JH370144">
    <property type="protein sequence ID" value="ELA41403.1"/>
    <property type="molecule type" value="Genomic_DNA"/>
</dbReference>
<dbReference type="Proteomes" id="UP000011082">
    <property type="component" value="Unassembled WGS sequence"/>
</dbReference>
<dbReference type="PROSITE" id="PS50072">
    <property type="entry name" value="CSA_PPIASE_2"/>
    <property type="match status" value="1"/>
</dbReference>
<evidence type="ECO:0000256" key="2">
    <source>
        <dbReference type="ARBA" id="ARBA00023110"/>
    </source>
</evidence>
<dbReference type="SUPFAM" id="SSF50891">
    <property type="entry name" value="Cyclophilin-like"/>
    <property type="match status" value="1"/>
</dbReference>
<comment type="similarity">
    <text evidence="4">Belongs to the cyclophilin-type PPIase family.</text>
</comment>
<dbReference type="OMA" id="ISFINGY"/>
<dbReference type="FunFam" id="2.40.100.10:FF:000025">
    <property type="entry name" value="Peptidyl-prolyl cis-trans isomerase CYP19-2"/>
    <property type="match status" value="1"/>
</dbReference>
<dbReference type="GO" id="GO:0005737">
    <property type="term" value="C:cytoplasm"/>
    <property type="evidence" value="ECO:0007669"/>
    <property type="project" value="TreeGrafter"/>
</dbReference>
<dbReference type="PANTHER" id="PTHR11071:SF447">
    <property type="entry name" value="PEPTIDYL-PROLYL CIS-TRANS ISOMERASE CYP63"/>
    <property type="match status" value="1"/>
</dbReference>
<dbReference type="InParanoid" id="L2GKJ3"/>
<feature type="chain" id="PRO_5006527699" description="Peptidyl-prolyl cis-trans isomerase" evidence="4">
    <location>
        <begin position="21"/>
        <end position="219"/>
    </location>
</feature>
<evidence type="ECO:0000313" key="7">
    <source>
        <dbReference type="Proteomes" id="UP000011082"/>
    </source>
</evidence>
<dbReference type="PROSITE" id="PS00170">
    <property type="entry name" value="CSA_PPIASE_1"/>
    <property type="match status" value="1"/>
</dbReference>
<keyword evidence="7" id="KW-1185">Reference proteome</keyword>